<keyword evidence="3" id="KW-1185">Reference proteome</keyword>
<comment type="caution">
    <text evidence="2">The sequence shown here is derived from an EMBL/GenBank/DDBJ whole genome shotgun (WGS) entry which is preliminary data.</text>
</comment>
<dbReference type="EMBL" id="SADE01000003">
    <property type="protein sequence ID" value="RVU34670.1"/>
    <property type="molecule type" value="Genomic_DNA"/>
</dbReference>
<proteinExistence type="predicted"/>
<accession>A0A437QJK3</accession>
<dbReference type="RefSeq" id="WP_127766713.1">
    <property type="nucleotide sequence ID" value="NZ_SADE01000003.1"/>
</dbReference>
<gene>
    <name evidence="2" type="ORF">EOI86_17595</name>
</gene>
<dbReference type="Proteomes" id="UP000287447">
    <property type="component" value="Unassembled WGS sequence"/>
</dbReference>
<sequence>MTRVSLFFEAEKFVLFQLVDGVFRASHPGQIVLSTYVLAVSQQQKGFVAMVQKINSEEARQGEKSGVVRYVLAASLALAVIAVAVVGFGTAG</sequence>
<keyword evidence="1" id="KW-1133">Transmembrane helix</keyword>
<evidence type="ECO:0000313" key="2">
    <source>
        <dbReference type="EMBL" id="RVU34670.1"/>
    </source>
</evidence>
<name>A0A437QJK3_9PROT</name>
<evidence type="ECO:0000313" key="3">
    <source>
        <dbReference type="Proteomes" id="UP000287447"/>
    </source>
</evidence>
<keyword evidence="1" id="KW-0812">Transmembrane</keyword>
<protein>
    <submittedName>
        <fullName evidence="2">Uncharacterized protein</fullName>
    </submittedName>
</protein>
<feature type="transmembrane region" description="Helical" evidence="1">
    <location>
        <begin position="70"/>
        <end position="91"/>
    </location>
</feature>
<reference evidence="3" key="1">
    <citation type="submission" date="2019-01" db="EMBL/GenBank/DDBJ databases">
        <title>Gri0909 isolated from a small marine red alga.</title>
        <authorList>
            <person name="Kim J."/>
            <person name="Jeong S.E."/>
            <person name="Jeon C.O."/>
        </authorList>
    </citation>
    <scope>NUCLEOTIDE SEQUENCE [LARGE SCALE GENOMIC DNA]</scope>
    <source>
        <strain evidence="3">Gri0909</strain>
    </source>
</reference>
<keyword evidence="1" id="KW-0472">Membrane</keyword>
<organism evidence="2 3">
    <name type="scientific">Hwanghaeella grinnelliae</name>
    <dbReference type="NCBI Taxonomy" id="2500179"/>
    <lineage>
        <taxon>Bacteria</taxon>
        <taxon>Pseudomonadati</taxon>
        <taxon>Pseudomonadota</taxon>
        <taxon>Alphaproteobacteria</taxon>
        <taxon>Rhodospirillales</taxon>
        <taxon>Rhodospirillaceae</taxon>
        <taxon>Hwanghaeella</taxon>
    </lineage>
</organism>
<evidence type="ECO:0000256" key="1">
    <source>
        <dbReference type="SAM" id="Phobius"/>
    </source>
</evidence>
<dbReference type="AlphaFoldDB" id="A0A437QJK3"/>